<dbReference type="EMBL" id="PGCJ01000028">
    <property type="protein sequence ID" value="PLW55743.1"/>
    <property type="molecule type" value="Genomic_DNA"/>
</dbReference>
<gene>
    <name evidence="4" type="ORF">PCANC_01546</name>
    <name evidence="2" type="ORF">PCANC_26568</name>
    <name evidence="3" type="ORF">PCASD_14911</name>
</gene>
<dbReference type="Proteomes" id="UP000235392">
    <property type="component" value="Unassembled WGS sequence"/>
</dbReference>
<feature type="chain" id="PRO_5015083452" evidence="1">
    <location>
        <begin position="18"/>
        <end position="100"/>
    </location>
</feature>
<evidence type="ECO:0000313" key="6">
    <source>
        <dbReference type="Proteomes" id="UP000235392"/>
    </source>
</evidence>
<comment type="caution">
    <text evidence="2">The sequence shown here is derived from an EMBL/GenBank/DDBJ whole genome shotgun (WGS) entry which is preliminary data.</text>
</comment>
<protein>
    <submittedName>
        <fullName evidence="2">Uncharacterized protein</fullName>
    </submittedName>
</protein>
<feature type="signal peptide" evidence="1">
    <location>
        <begin position="1"/>
        <end position="17"/>
    </location>
</feature>
<organism evidence="2 5">
    <name type="scientific">Puccinia coronata f. sp. avenae</name>
    <dbReference type="NCBI Taxonomy" id="200324"/>
    <lineage>
        <taxon>Eukaryota</taxon>
        <taxon>Fungi</taxon>
        <taxon>Dikarya</taxon>
        <taxon>Basidiomycota</taxon>
        <taxon>Pucciniomycotina</taxon>
        <taxon>Pucciniomycetes</taxon>
        <taxon>Pucciniales</taxon>
        <taxon>Pucciniaceae</taxon>
        <taxon>Puccinia</taxon>
    </lineage>
</organism>
<proteinExistence type="predicted"/>
<evidence type="ECO:0000256" key="1">
    <source>
        <dbReference type="SAM" id="SignalP"/>
    </source>
</evidence>
<name>A0A2N5RZR6_9BASI</name>
<dbReference type="EMBL" id="PGCI01000230">
    <property type="protein sequence ID" value="PLW33014.1"/>
    <property type="molecule type" value="Genomic_DNA"/>
</dbReference>
<dbReference type="EMBL" id="PGCJ01001313">
    <property type="protein sequence ID" value="PLW06481.1"/>
    <property type="molecule type" value="Genomic_DNA"/>
</dbReference>
<reference evidence="5 6" key="1">
    <citation type="submission" date="2017-11" db="EMBL/GenBank/DDBJ databases">
        <title>De novo assembly and phasing of dikaryotic genomes from two isolates of Puccinia coronata f. sp. avenae, the causal agent of oat crown rust.</title>
        <authorList>
            <person name="Miller M.E."/>
            <person name="Zhang Y."/>
            <person name="Omidvar V."/>
            <person name="Sperschneider J."/>
            <person name="Schwessinger B."/>
            <person name="Raley C."/>
            <person name="Palmer J.M."/>
            <person name="Garnica D."/>
            <person name="Upadhyaya N."/>
            <person name="Rathjen J."/>
            <person name="Taylor J.M."/>
            <person name="Park R.F."/>
            <person name="Dodds P.N."/>
            <person name="Hirsch C.D."/>
            <person name="Kianian S.F."/>
            <person name="Figueroa M."/>
        </authorList>
    </citation>
    <scope>NUCLEOTIDE SEQUENCE [LARGE SCALE GENOMIC DNA]</scope>
    <source>
        <strain evidence="2">12NC29</strain>
        <strain evidence="3">12SD80</strain>
    </source>
</reference>
<evidence type="ECO:0000313" key="2">
    <source>
        <dbReference type="EMBL" id="PLW06481.1"/>
    </source>
</evidence>
<keyword evidence="5" id="KW-1185">Reference proteome</keyword>
<sequence>MAMITVLFSTLISFTFQKDPPARLIKEWTYLNEGEEFPVLTQAQGWAEAQLINPQAPPEDYMFEFKLLDDSNLNLWVQKAQKKNNGGWSNQWSTVSGTQS</sequence>
<accession>A0A2N5RZR6</accession>
<evidence type="ECO:0000313" key="3">
    <source>
        <dbReference type="EMBL" id="PLW33014.1"/>
    </source>
</evidence>
<keyword evidence="1" id="KW-0732">Signal</keyword>
<evidence type="ECO:0000313" key="4">
    <source>
        <dbReference type="EMBL" id="PLW55743.1"/>
    </source>
</evidence>
<evidence type="ECO:0000313" key="5">
    <source>
        <dbReference type="Proteomes" id="UP000235388"/>
    </source>
</evidence>
<dbReference type="AlphaFoldDB" id="A0A2N5RZR6"/>
<dbReference type="Proteomes" id="UP000235388">
    <property type="component" value="Unassembled WGS sequence"/>
</dbReference>